<protein>
    <submittedName>
        <fullName evidence="3">Uncharacterized protein</fullName>
    </submittedName>
</protein>
<proteinExistence type="predicted"/>
<evidence type="ECO:0000313" key="3">
    <source>
        <dbReference type="EMBL" id="KAK8029463.1"/>
    </source>
</evidence>
<feature type="region of interest" description="Disordered" evidence="1">
    <location>
        <begin position="39"/>
        <end position="61"/>
    </location>
</feature>
<evidence type="ECO:0000313" key="4">
    <source>
        <dbReference type="Proteomes" id="UP001444661"/>
    </source>
</evidence>
<feature type="transmembrane region" description="Helical" evidence="2">
    <location>
        <begin position="107"/>
        <end position="129"/>
    </location>
</feature>
<name>A0ABR1SCF9_9PEZI</name>
<comment type="caution">
    <text evidence="3">The sequence shown here is derived from an EMBL/GenBank/DDBJ whole genome shotgun (WGS) entry which is preliminary data.</text>
</comment>
<keyword evidence="2" id="KW-0812">Transmembrane</keyword>
<keyword evidence="2" id="KW-1133">Transmembrane helix</keyword>
<sequence>MMNKKSRGMGLAEALLKLKALVLDTKGIWAAGDGVLEPEVPRERSPVAKGQPGASSTSPSFIFSTLSTDQVKKLHRKGEGQAVFSKEKLPGNGGKLWQDVQEAMRSLHWSCMIASIYTAPIITLSRMSFWKP</sequence>
<dbReference type="EMBL" id="JAQQWK010000010">
    <property type="protein sequence ID" value="KAK8029463.1"/>
    <property type="molecule type" value="Genomic_DNA"/>
</dbReference>
<accession>A0ABR1SCF9</accession>
<dbReference type="Proteomes" id="UP001444661">
    <property type="component" value="Unassembled WGS sequence"/>
</dbReference>
<keyword evidence="2" id="KW-0472">Membrane</keyword>
<organism evidence="3 4">
    <name type="scientific">Apiospora rasikravindrae</name>
    <dbReference type="NCBI Taxonomy" id="990691"/>
    <lineage>
        <taxon>Eukaryota</taxon>
        <taxon>Fungi</taxon>
        <taxon>Dikarya</taxon>
        <taxon>Ascomycota</taxon>
        <taxon>Pezizomycotina</taxon>
        <taxon>Sordariomycetes</taxon>
        <taxon>Xylariomycetidae</taxon>
        <taxon>Amphisphaeriales</taxon>
        <taxon>Apiosporaceae</taxon>
        <taxon>Apiospora</taxon>
    </lineage>
</organism>
<gene>
    <name evidence="3" type="ORF">PG993_010754</name>
</gene>
<evidence type="ECO:0000256" key="1">
    <source>
        <dbReference type="SAM" id="MobiDB-lite"/>
    </source>
</evidence>
<evidence type="ECO:0000256" key="2">
    <source>
        <dbReference type="SAM" id="Phobius"/>
    </source>
</evidence>
<keyword evidence="4" id="KW-1185">Reference proteome</keyword>
<reference evidence="3 4" key="1">
    <citation type="submission" date="2023-01" db="EMBL/GenBank/DDBJ databases">
        <title>Analysis of 21 Apiospora genomes using comparative genomics revels a genus with tremendous synthesis potential of carbohydrate active enzymes and secondary metabolites.</title>
        <authorList>
            <person name="Sorensen T."/>
        </authorList>
    </citation>
    <scope>NUCLEOTIDE SEQUENCE [LARGE SCALE GENOMIC DNA]</scope>
    <source>
        <strain evidence="3 4">CBS 33761</strain>
    </source>
</reference>